<reference evidence="1 2" key="1">
    <citation type="submission" date="2018-10" db="EMBL/GenBank/DDBJ databases">
        <title>Isolation, diversity and antifungal activity of actinobacteria from wheat.</title>
        <authorList>
            <person name="Han C."/>
        </authorList>
    </citation>
    <scope>NUCLEOTIDE SEQUENCE [LARGE SCALE GENOMIC DNA]</scope>
    <source>
        <strain evidence="1 2">NEAU-YY56</strain>
    </source>
</reference>
<dbReference type="Proteomes" id="UP000269289">
    <property type="component" value="Unassembled WGS sequence"/>
</dbReference>
<dbReference type="EMBL" id="RFFI01000019">
    <property type="protein sequence ID" value="RMI13233.1"/>
    <property type="molecule type" value="Genomic_DNA"/>
</dbReference>
<protein>
    <submittedName>
        <fullName evidence="1">Uncharacterized protein</fullName>
    </submittedName>
</protein>
<evidence type="ECO:0000313" key="2">
    <source>
        <dbReference type="Proteomes" id="UP000269289"/>
    </source>
</evidence>
<evidence type="ECO:0000313" key="1">
    <source>
        <dbReference type="EMBL" id="RMI13233.1"/>
    </source>
</evidence>
<accession>A0A3M2JNN6</accession>
<proteinExistence type="predicted"/>
<name>A0A3M2JNN6_9CELL</name>
<organism evidence="1 2">
    <name type="scientific">Cellulomonas triticagri</name>
    <dbReference type="NCBI Taxonomy" id="2483352"/>
    <lineage>
        <taxon>Bacteria</taxon>
        <taxon>Bacillati</taxon>
        <taxon>Actinomycetota</taxon>
        <taxon>Actinomycetes</taxon>
        <taxon>Micrococcales</taxon>
        <taxon>Cellulomonadaceae</taxon>
        <taxon>Cellulomonas</taxon>
    </lineage>
</organism>
<comment type="caution">
    <text evidence="1">The sequence shown here is derived from an EMBL/GenBank/DDBJ whole genome shotgun (WGS) entry which is preliminary data.</text>
</comment>
<keyword evidence="2" id="KW-1185">Reference proteome</keyword>
<sequence length="139" mass="15416">MWWAVALDDVLNSLLDGRYRPARATERDGQTVVGLRWLRHQHAHRIIVTGQGGPKQDFIGPSGGPPFYISPANRWLPRSDMSVADRKRDPISEEAYDVCVAGHPLESPIAESIKWFDLVLAASGVHPNRRVDGGDPTIL</sequence>
<gene>
    <name evidence="1" type="ORF">EBM89_05260</name>
</gene>
<dbReference type="AlphaFoldDB" id="A0A3M2JNN6"/>